<keyword evidence="2" id="KW-0560">Oxidoreductase</keyword>
<dbReference type="InterPro" id="IPR043144">
    <property type="entry name" value="Mal/L-sulf/L-lact_DH-like_ah"/>
</dbReference>
<dbReference type="RefSeq" id="WP_188728630.1">
    <property type="nucleotide sequence ID" value="NZ_BMKV01000002.1"/>
</dbReference>
<gene>
    <name evidence="3" type="ORF">GCM10007175_12470</name>
</gene>
<accession>A0ABQ2CC39</accession>
<dbReference type="InterPro" id="IPR043143">
    <property type="entry name" value="Mal/L-sulf/L-lact_DH-like_NADP"/>
</dbReference>
<dbReference type="SUPFAM" id="SSF89733">
    <property type="entry name" value="L-sulfolactate dehydrogenase-like"/>
    <property type="match status" value="1"/>
</dbReference>
<proteinExistence type="inferred from homology"/>
<comment type="similarity">
    <text evidence="1">Belongs to the LDH2/MDH2 oxidoreductase family.</text>
</comment>
<dbReference type="Proteomes" id="UP000658754">
    <property type="component" value="Unassembled WGS sequence"/>
</dbReference>
<comment type="caution">
    <text evidence="3">The sequence shown here is derived from an EMBL/GenBank/DDBJ whole genome shotgun (WGS) entry which is preliminary data.</text>
</comment>
<dbReference type="InterPro" id="IPR036111">
    <property type="entry name" value="Mal/L-sulfo/L-lacto_DH-like_sf"/>
</dbReference>
<name>A0ABQ2CC39_9MICC</name>
<organism evidence="3 4">
    <name type="scientific">Pseudarthrobacter scleromae</name>
    <dbReference type="NCBI Taxonomy" id="158897"/>
    <lineage>
        <taxon>Bacteria</taxon>
        <taxon>Bacillati</taxon>
        <taxon>Actinomycetota</taxon>
        <taxon>Actinomycetes</taxon>
        <taxon>Micrococcales</taxon>
        <taxon>Micrococcaceae</taxon>
        <taxon>Pseudarthrobacter</taxon>
    </lineage>
</organism>
<keyword evidence="4" id="KW-1185">Reference proteome</keyword>
<sequence>MKYQSHEIRKLCIAAASSRGASQEAAASLADATIHAQEACKPALGIRHFFDYLNAMEGERLDGAARPSITRPASAVFVADAGGGIPHVAFDRGFDDLVGAAREFGVSVFSQRNSYTCGALGYFAERVAARGLVCIATTNSSAHMAAGGSIGAVFGTNPLAFAVPRSPGKRPFVFDQASSQTALVNVREAARENAAIPDGWAVDSSGRPTSNAEEALLGALLPFGGYKGANIAMMVELLSTMAGASWSLDAGSFDTGRRSPAVGMFLVALNPGLFDRGYIARAERQLDRLRNEYRMSLPGDSRKQFSPGTCEVAPADFAKLQEFAAIAAASALHAAAGQRRLG</sequence>
<protein>
    <submittedName>
        <fullName evidence="3">Malate dehydrogenase</fullName>
    </submittedName>
</protein>
<reference evidence="4" key="1">
    <citation type="journal article" date="2019" name="Int. J. Syst. Evol. Microbiol.">
        <title>The Global Catalogue of Microorganisms (GCM) 10K type strain sequencing project: providing services to taxonomists for standard genome sequencing and annotation.</title>
        <authorList>
            <consortium name="The Broad Institute Genomics Platform"/>
            <consortium name="The Broad Institute Genome Sequencing Center for Infectious Disease"/>
            <person name="Wu L."/>
            <person name="Ma J."/>
        </authorList>
    </citation>
    <scope>NUCLEOTIDE SEQUENCE [LARGE SCALE GENOMIC DNA]</scope>
    <source>
        <strain evidence="4">CGMCC 1.3601</strain>
    </source>
</reference>
<dbReference type="Pfam" id="PF02615">
    <property type="entry name" value="Ldh_2"/>
    <property type="match status" value="1"/>
</dbReference>
<dbReference type="PANTHER" id="PTHR11091">
    <property type="entry name" value="OXIDOREDUCTASE-RELATED"/>
    <property type="match status" value="1"/>
</dbReference>
<evidence type="ECO:0000313" key="4">
    <source>
        <dbReference type="Proteomes" id="UP000658754"/>
    </source>
</evidence>
<dbReference type="PANTHER" id="PTHR11091:SF0">
    <property type="entry name" value="MALATE DEHYDROGENASE"/>
    <property type="match status" value="1"/>
</dbReference>
<dbReference type="Gene3D" id="1.10.1530.10">
    <property type="match status" value="1"/>
</dbReference>
<dbReference type="InterPro" id="IPR003767">
    <property type="entry name" value="Malate/L-lactate_DH-like"/>
</dbReference>
<evidence type="ECO:0000256" key="1">
    <source>
        <dbReference type="ARBA" id="ARBA00006056"/>
    </source>
</evidence>
<dbReference type="Gene3D" id="3.30.1370.60">
    <property type="entry name" value="Hypothetical oxidoreductase yiak, domain 2"/>
    <property type="match status" value="1"/>
</dbReference>
<dbReference type="EMBL" id="BMKV01000002">
    <property type="protein sequence ID" value="GGI76901.1"/>
    <property type="molecule type" value="Genomic_DNA"/>
</dbReference>
<evidence type="ECO:0000313" key="3">
    <source>
        <dbReference type="EMBL" id="GGI76901.1"/>
    </source>
</evidence>
<evidence type="ECO:0000256" key="2">
    <source>
        <dbReference type="ARBA" id="ARBA00023002"/>
    </source>
</evidence>